<keyword evidence="3" id="KW-1185">Reference proteome</keyword>
<dbReference type="AlphaFoldDB" id="A0AAV7PZ55"/>
<dbReference type="EMBL" id="JANPWB010000011">
    <property type="protein sequence ID" value="KAJ1130985.1"/>
    <property type="molecule type" value="Genomic_DNA"/>
</dbReference>
<proteinExistence type="predicted"/>
<accession>A0AAV7PZ55</accession>
<name>A0AAV7PZ55_PLEWA</name>
<evidence type="ECO:0000256" key="1">
    <source>
        <dbReference type="SAM" id="MobiDB-lite"/>
    </source>
</evidence>
<protein>
    <submittedName>
        <fullName evidence="2">Uncharacterized protein</fullName>
    </submittedName>
</protein>
<feature type="region of interest" description="Disordered" evidence="1">
    <location>
        <begin position="14"/>
        <end position="42"/>
    </location>
</feature>
<comment type="caution">
    <text evidence="2">The sequence shown here is derived from an EMBL/GenBank/DDBJ whole genome shotgun (WGS) entry which is preliminary data.</text>
</comment>
<gene>
    <name evidence="2" type="ORF">NDU88_009328</name>
</gene>
<sequence>MLQLDWGLWVNPKHEELSGPQGGLPRHRGTGDGLTGPGQAEQVTQDCLRPQEQALPKVKTYNTPERRPESLIVTQKAPYV</sequence>
<dbReference type="Proteomes" id="UP001066276">
    <property type="component" value="Chromosome 7"/>
</dbReference>
<evidence type="ECO:0000313" key="3">
    <source>
        <dbReference type="Proteomes" id="UP001066276"/>
    </source>
</evidence>
<organism evidence="2 3">
    <name type="scientific">Pleurodeles waltl</name>
    <name type="common">Iberian ribbed newt</name>
    <dbReference type="NCBI Taxonomy" id="8319"/>
    <lineage>
        <taxon>Eukaryota</taxon>
        <taxon>Metazoa</taxon>
        <taxon>Chordata</taxon>
        <taxon>Craniata</taxon>
        <taxon>Vertebrata</taxon>
        <taxon>Euteleostomi</taxon>
        <taxon>Amphibia</taxon>
        <taxon>Batrachia</taxon>
        <taxon>Caudata</taxon>
        <taxon>Salamandroidea</taxon>
        <taxon>Salamandridae</taxon>
        <taxon>Pleurodelinae</taxon>
        <taxon>Pleurodeles</taxon>
    </lineage>
</organism>
<reference evidence="2" key="1">
    <citation type="journal article" date="2022" name="bioRxiv">
        <title>Sequencing and chromosome-scale assembly of the giantPleurodeles waltlgenome.</title>
        <authorList>
            <person name="Brown T."/>
            <person name="Elewa A."/>
            <person name="Iarovenko S."/>
            <person name="Subramanian E."/>
            <person name="Araus A.J."/>
            <person name="Petzold A."/>
            <person name="Susuki M."/>
            <person name="Suzuki K.-i.T."/>
            <person name="Hayashi T."/>
            <person name="Toyoda A."/>
            <person name="Oliveira C."/>
            <person name="Osipova E."/>
            <person name="Leigh N.D."/>
            <person name="Simon A."/>
            <person name="Yun M.H."/>
        </authorList>
    </citation>
    <scope>NUCLEOTIDE SEQUENCE</scope>
    <source>
        <strain evidence="2">20211129_DDA</strain>
        <tissue evidence="2">Liver</tissue>
    </source>
</reference>
<evidence type="ECO:0000313" key="2">
    <source>
        <dbReference type="EMBL" id="KAJ1130985.1"/>
    </source>
</evidence>